<evidence type="ECO:0000313" key="7">
    <source>
        <dbReference type="Proteomes" id="UP000799640"/>
    </source>
</evidence>
<dbReference type="GO" id="GO:0072546">
    <property type="term" value="C:EMC complex"/>
    <property type="evidence" value="ECO:0007669"/>
    <property type="project" value="UniProtKB-UniRule"/>
</dbReference>
<proteinExistence type="inferred from homology"/>
<evidence type="ECO:0000256" key="2">
    <source>
        <dbReference type="ARBA" id="ARBA00022803"/>
    </source>
</evidence>
<comment type="similarity">
    <text evidence="4">Belongs to the EMC2 family.</text>
</comment>
<feature type="repeat" description="TPR" evidence="3">
    <location>
        <begin position="159"/>
        <end position="192"/>
    </location>
</feature>
<dbReference type="FunFam" id="1.25.40.10:FF:001208">
    <property type="entry name" value="Tetratricopeptide repeat domain-containing protein"/>
    <property type="match status" value="1"/>
</dbReference>
<evidence type="ECO:0000256" key="4">
    <source>
        <dbReference type="RuleBase" id="RU367091"/>
    </source>
</evidence>
<evidence type="ECO:0000259" key="5">
    <source>
        <dbReference type="Pfam" id="PF22890"/>
    </source>
</evidence>
<reference evidence="6" key="1">
    <citation type="journal article" date="2020" name="Stud. Mycol.">
        <title>101 Dothideomycetes genomes: a test case for predicting lifestyles and emergence of pathogens.</title>
        <authorList>
            <person name="Haridas S."/>
            <person name="Albert R."/>
            <person name="Binder M."/>
            <person name="Bloem J."/>
            <person name="Labutti K."/>
            <person name="Salamov A."/>
            <person name="Andreopoulos B."/>
            <person name="Baker S."/>
            <person name="Barry K."/>
            <person name="Bills G."/>
            <person name="Bluhm B."/>
            <person name="Cannon C."/>
            <person name="Castanera R."/>
            <person name="Culley D."/>
            <person name="Daum C."/>
            <person name="Ezra D."/>
            <person name="Gonzalez J."/>
            <person name="Henrissat B."/>
            <person name="Kuo A."/>
            <person name="Liang C."/>
            <person name="Lipzen A."/>
            <person name="Lutzoni F."/>
            <person name="Magnuson J."/>
            <person name="Mondo S."/>
            <person name="Nolan M."/>
            <person name="Ohm R."/>
            <person name="Pangilinan J."/>
            <person name="Park H.-J."/>
            <person name="Ramirez L."/>
            <person name="Alfaro M."/>
            <person name="Sun H."/>
            <person name="Tritt A."/>
            <person name="Yoshinaga Y."/>
            <person name="Zwiers L.-H."/>
            <person name="Turgeon B."/>
            <person name="Goodwin S."/>
            <person name="Spatafora J."/>
            <person name="Crous P."/>
            <person name="Grigoriev I."/>
        </authorList>
    </citation>
    <scope>NUCLEOTIDE SEQUENCE</scope>
    <source>
        <strain evidence="6">CBS 262.69</strain>
    </source>
</reference>
<keyword evidence="1" id="KW-0677">Repeat</keyword>
<dbReference type="AlphaFoldDB" id="A0A6G1IBB9"/>
<keyword evidence="4" id="KW-0256">Endoplasmic reticulum</keyword>
<dbReference type="OrthoDB" id="124397at2759"/>
<dbReference type="InterPro" id="IPR011990">
    <property type="entry name" value="TPR-like_helical_dom_sf"/>
</dbReference>
<name>A0A6G1IBB9_9PEZI</name>
<dbReference type="InterPro" id="IPR039856">
    <property type="entry name" value="EMC2-like"/>
</dbReference>
<organism evidence="6 7">
    <name type="scientific">Trichodelitschia bisporula</name>
    <dbReference type="NCBI Taxonomy" id="703511"/>
    <lineage>
        <taxon>Eukaryota</taxon>
        <taxon>Fungi</taxon>
        <taxon>Dikarya</taxon>
        <taxon>Ascomycota</taxon>
        <taxon>Pezizomycotina</taxon>
        <taxon>Dothideomycetes</taxon>
        <taxon>Dothideomycetes incertae sedis</taxon>
        <taxon>Phaeotrichales</taxon>
        <taxon>Phaeotrichaceae</taxon>
        <taxon>Trichodelitschia</taxon>
    </lineage>
</organism>
<dbReference type="Pfam" id="PF22890">
    <property type="entry name" value="TPR_EMC2"/>
    <property type="match status" value="1"/>
</dbReference>
<comment type="subunit">
    <text evidence="4">Component of the ER membrane protein complex (EMC).</text>
</comment>
<gene>
    <name evidence="6" type="ORF">EJ06DRAFT_526090</name>
</gene>
<keyword evidence="4" id="KW-0472">Membrane</keyword>
<evidence type="ECO:0000256" key="1">
    <source>
        <dbReference type="ARBA" id="ARBA00022737"/>
    </source>
</evidence>
<feature type="domain" description="EMC2 TPR-like" evidence="5">
    <location>
        <begin position="113"/>
        <end position="205"/>
    </location>
</feature>
<dbReference type="Gene3D" id="1.25.40.10">
    <property type="entry name" value="Tetratricopeptide repeat domain"/>
    <property type="match status" value="1"/>
</dbReference>
<dbReference type="PANTHER" id="PTHR12760">
    <property type="entry name" value="TETRATRICOPEPTIDE REPEAT PROTEIN"/>
    <property type="match status" value="1"/>
</dbReference>
<evidence type="ECO:0000313" key="6">
    <source>
        <dbReference type="EMBL" id="KAF2405572.1"/>
    </source>
</evidence>
<sequence>MSVDLISPPPNLTKEETLYLSQQAPHILQPSIAATLPWPLSVLFGNETQDTWGTYENVYLACLRTGDDKSARLLLDRLVARFGESNERVMAFKGMWAESKAETEQDCIKVLDEYKAELEKEPTNFPVQKRRIALLKSMGRIPEAITQLVEFLNSSPTDGEAWSELAELYVSQSDFERAIFCLEEIILILPHAWNVHARLAEVTFLYGQSIFSSNPGEAIRAMAESMRRYCRSIELCDNYLRGYYGLKLVTKRLLEVLPSAPKSASNTTDSAFSDLPLPSVQIVERLNEKSTERLANIVRRNAAAERGWDGYDRAEVIAARELLNREEKHVER</sequence>
<dbReference type="SUPFAM" id="SSF48452">
    <property type="entry name" value="TPR-like"/>
    <property type="match status" value="1"/>
</dbReference>
<dbReference type="PROSITE" id="PS50005">
    <property type="entry name" value="TPR"/>
    <property type="match status" value="1"/>
</dbReference>
<accession>A0A6G1IBB9</accession>
<dbReference type="InterPro" id="IPR019734">
    <property type="entry name" value="TPR_rpt"/>
</dbReference>
<protein>
    <recommendedName>
        <fullName evidence="4">ER membrane protein complex subunit 2</fullName>
    </recommendedName>
</protein>
<comment type="function">
    <text evidence="4">Part of the endoplasmic reticulum membrane protein complex (EMC) that enables the energy-independent insertion into endoplasmic reticulum membranes of newly synthesized membrane proteins.</text>
</comment>
<keyword evidence="2 3" id="KW-0802">TPR repeat</keyword>
<keyword evidence="7" id="KW-1185">Reference proteome</keyword>
<evidence type="ECO:0000256" key="3">
    <source>
        <dbReference type="PROSITE-ProRule" id="PRU00339"/>
    </source>
</evidence>
<dbReference type="EMBL" id="ML996687">
    <property type="protein sequence ID" value="KAF2405572.1"/>
    <property type="molecule type" value="Genomic_DNA"/>
</dbReference>
<comment type="subcellular location">
    <subcellularLocation>
        <location evidence="4">Endoplasmic reticulum membrane</location>
        <topology evidence="4">Peripheral membrane protein</topology>
        <orientation evidence="4">Cytoplasmic side</orientation>
    </subcellularLocation>
</comment>
<dbReference type="Proteomes" id="UP000799640">
    <property type="component" value="Unassembled WGS sequence"/>
</dbReference>
<dbReference type="InterPro" id="IPR055217">
    <property type="entry name" value="TPR_EMC2"/>
</dbReference>